<dbReference type="Proteomes" id="UP000770661">
    <property type="component" value="Unassembled WGS sequence"/>
</dbReference>
<evidence type="ECO:0000313" key="4">
    <source>
        <dbReference type="EMBL" id="KAG0725312.1"/>
    </source>
</evidence>
<dbReference type="PANTHER" id="PTHR24198">
    <property type="entry name" value="ANKYRIN REPEAT AND PROTEIN KINASE DOMAIN-CONTAINING PROTEIN"/>
    <property type="match status" value="1"/>
</dbReference>
<keyword evidence="5" id="KW-1185">Reference proteome</keyword>
<keyword evidence="2 3" id="KW-0040">ANK repeat</keyword>
<dbReference type="Pfam" id="PF00023">
    <property type="entry name" value="Ank"/>
    <property type="match status" value="1"/>
</dbReference>
<dbReference type="Gene3D" id="1.25.40.20">
    <property type="entry name" value="Ankyrin repeat-containing domain"/>
    <property type="match status" value="3"/>
</dbReference>
<dbReference type="AlphaFoldDB" id="A0A8J5D0P2"/>
<protein>
    <submittedName>
        <fullName evidence="4">Espin-like protein</fullName>
    </submittedName>
</protein>
<gene>
    <name evidence="4" type="primary">Espnl</name>
    <name evidence="4" type="ORF">GWK47_038860</name>
</gene>
<evidence type="ECO:0000256" key="3">
    <source>
        <dbReference type="PROSITE-ProRule" id="PRU00023"/>
    </source>
</evidence>
<sequence>MESFSSSLPECLVQPQTASSLPQIPGTPEELYRRLLAVIAEGDDAKAASRLLCAGAPMQLTGDFPATALQQAVTTDRPRIVTLLLASGASLTASAQGLSLLHQAWYSSNTTARVFAAITVAFSNQLKQERDRLPHTRGLRSDFASLIATVDGDTPWEAAWPEVNTIIGRTEERTAARLTNFMVVAAKANCPLVASFLRWAGAWPFCIGRNGTTPLHAALKAGHLALAEMMVRDLGASVYIPDATQGLPRDMKQMPPHLLKRLELMMYQREQRFLVTLAEQQKEESDKEKVQAVVGLQEALFKSHTDSHTEAGHVSTAVGGDALLIACRHGLLQLLHLLLAVARLAPDTVVDVVCGTTALHEAAAHGKSGCVAHLLPALQAAAAANAGNVAAIASAAAPNTDNKRLHRYHPLQPDRYGHTALVLAAMFGHKHTLELLQQSVEQDPPCRAGTNAKQVHQNFAGYLRRYSRYNEAEGKTPSPLDHWDPDVTLQRLLDGLDLNKLPSDARKANVDFGEESEATRVKEAVLRAAGILLGRAAAAGTAYMGGRELRVRLVGSGRDGSKMFAPDEFDINVVVVPGDGVVVSVRRENDPSLMYKGHALRIDVETQDPHLQGKRLAEDLYEALSDALTDSVLDDARLGVVPPGLAKTQVGVALSLAWQGTQYPLLLVGVDLVPVLQVPWDAKIARPPLTPAGARTMHLSATTDGWWRCSFAQLEAEVLAGLSPEQRDVQLSAKLLLCHLKAERWMPRRMKASSTWWCGRSWNVAVPGSFCLKSSIFLVLQEKAAAGTPWREDNAILGVKEVFESMCGAENASTSAGSPRPPPLPALKIKAYFGGECEGAKDAANARLIAQHLKRFLDRRQRRRLGLHSLVRWYWWCWWRLRWWVVGVCRPLVPSSILRAPMPGLR</sequence>
<dbReference type="InterPro" id="IPR036770">
    <property type="entry name" value="Ankyrin_rpt-contain_sf"/>
</dbReference>
<dbReference type="PROSITE" id="PS50297">
    <property type="entry name" value="ANK_REP_REGION"/>
    <property type="match status" value="1"/>
</dbReference>
<evidence type="ECO:0000256" key="2">
    <source>
        <dbReference type="ARBA" id="ARBA00023043"/>
    </source>
</evidence>
<dbReference type="PANTHER" id="PTHR24198:SF194">
    <property type="entry name" value="INVERSIN-A"/>
    <property type="match status" value="1"/>
</dbReference>
<reference evidence="4" key="1">
    <citation type="submission" date="2020-07" db="EMBL/GenBank/DDBJ databases">
        <title>The High-quality genome of the commercially important snow crab, Chionoecetes opilio.</title>
        <authorList>
            <person name="Jeong J.-H."/>
            <person name="Ryu S."/>
        </authorList>
    </citation>
    <scope>NUCLEOTIDE SEQUENCE</scope>
    <source>
        <strain evidence="4">MADBK_172401_WGS</strain>
        <tissue evidence="4">Digestive gland</tissue>
    </source>
</reference>
<dbReference type="InterPro" id="IPR002110">
    <property type="entry name" value="Ankyrin_rpt"/>
</dbReference>
<feature type="repeat" description="ANK" evidence="3">
    <location>
        <begin position="210"/>
        <end position="243"/>
    </location>
</feature>
<dbReference type="OrthoDB" id="6379249at2759"/>
<organism evidence="4 5">
    <name type="scientific">Chionoecetes opilio</name>
    <name type="common">Atlantic snow crab</name>
    <name type="synonym">Cancer opilio</name>
    <dbReference type="NCBI Taxonomy" id="41210"/>
    <lineage>
        <taxon>Eukaryota</taxon>
        <taxon>Metazoa</taxon>
        <taxon>Ecdysozoa</taxon>
        <taxon>Arthropoda</taxon>
        <taxon>Crustacea</taxon>
        <taxon>Multicrustacea</taxon>
        <taxon>Malacostraca</taxon>
        <taxon>Eumalacostraca</taxon>
        <taxon>Eucarida</taxon>
        <taxon>Decapoda</taxon>
        <taxon>Pleocyemata</taxon>
        <taxon>Brachyura</taxon>
        <taxon>Eubrachyura</taxon>
        <taxon>Majoidea</taxon>
        <taxon>Majidae</taxon>
        <taxon>Chionoecetes</taxon>
    </lineage>
</organism>
<keyword evidence="1" id="KW-0677">Repeat</keyword>
<dbReference type="SMART" id="SM00248">
    <property type="entry name" value="ANK"/>
    <property type="match status" value="5"/>
</dbReference>
<name>A0A8J5D0P2_CHIOP</name>
<dbReference type="SUPFAM" id="SSF48403">
    <property type="entry name" value="Ankyrin repeat"/>
    <property type="match status" value="1"/>
</dbReference>
<dbReference type="EMBL" id="JACEEZ010005742">
    <property type="protein sequence ID" value="KAG0725312.1"/>
    <property type="molecule type" value="Genomic_DNA"/>
</dbReference>
<comment type="caution">
    <text evidence="4">The sequence shown here is derived from an EMBL/GenBank/DDBJ whole genome shotgun (WGS) entry which is preliminary data.</text>
</comment>
<dbReference type="PROSITE" id="PS50088">
    <property type="entry name" value="ANK_REPEAT"/>
    <property type="match status" value="1"/>
</dbReference>
<evidence type="ECO:0000256" key="1">
    <source>
        <dbReference type="ARBA" id="ARBA00022737"/>
    </source>
</evidence>
<evidence type="ECO:0000313" key="5">
    <source>
        <dbReference type="Proteomes" id="UP000770661"/>
    </source>
</evidence>
<accession>A0A8J5D0P2</accession>
<dbReference type="Pfam" id="PF12796">
    <property type="entry name" value="Ank_2"/>
    <property type="match status" value="1"/>
</dbReference>
<proteinExistence type="predicted"/>